<dbReference type="AlphaFoldDB" id="G0EVN8"/>
<accession>G0EVN8</accession>
<reference evidence="1 2" key="1">
    <citation type="journal article" date="2011" name="J. Bacteriol.">
        <title>Complete genome sequence of the type strain Cupriavidus necator N-1.</title>
        <authorList>
            <person name="Poehlein A."/>
            <person name="Kusian B."/>
            <person name="Friedrich B."/>
            <person name="Daniel R."/>
            <person name="Bowien B."/>
        </authorList>
    </citation>
    <scope>NUCLEOTIDE SEQUENCE [LARGE SCALE GENOMIC DNA]</scope>
    <source>
        <strain evidence="2">ATCC 43291 / DSM 13513 / CCUG 52238 / LMG 8453 / N-1</strain>
    </source>
</reference>
<dbReference type="RefSeq" id="WP_013956686.1">
    <property type="nucleotide sequence ID" value="NC_015726.1"/>
</dbReference>
<name>G0EVN8_CUPNN</name>
<dbReference type="EMBL" id="CP002877">
    <property type="protein sequence ID" value="AEI77053.1"/>
    <property type="molecule type" value="Genomic_DNA"/>
</dbReference>
<evidence type="ECO:0000313" key="1">
    <source>
        <dbReference type="EMBL" id="AEI77053.1"/>
    </source>
</evidence>
<evidence type="ECO:0000313" key="2">
    <source>
        <dbReference type="Proteomes" id="UP000006798"/>
    </source>
</evidence>
<gene>
    <name evidence="1" type="ordered locus">CNE_1c17130</name>
</gene>
<dbReference type="HOGENOM" id="CLU_1831836_0_0_4"/>
<proteinExistence type="predicted"/>
<dbReference type="KEGG" id="cnc:CNE_1c17130"/>
<dbReference type="Proteomes" id="UP000006798">
    <property type="component" value="Chromosome 1"/>
</dbReference>
<protein>
    <submittedName>
        <fullName evidence="1">Uncharacterized protein</fullName>
    </submittedName>
</protein>
<organism evidence="1 2">
    <name type="scientific">Cupriavidus necator (strain ATCC 43291 / DSM 13513 / CCUG 52238 / LMG 8453 / N-1)</name>
    <name type="common">Ralstonia eutropha</name>
    <dbReference type="NCBI Taxonomy" id="1042878"/>
    <lineage>
        <taxon>Bacteria</taxon>
        <taxon>Pseudomonadati</taxon>
        <taxon>Pseudomonadota</taxon>
        <taxon>Betaproteobacteria</taxon>
        <taxon>Burkholderiales</taxon>
        <taxon>Burkholderiaceae</taxon>
        <taxon>Cupriavidus</taxon>
    </lineage>
</organism>
<dbReference type="GeneID" id="34310419"/>
<dbReference type="SUPFAM" id="SSF55781">
    <property type="entry name" value="GAF domain-like"/>
    <property type="match status" value="1"/>
</dbReference>
<sequence length="140" mass="15046">MSVDAHEAGVASLWITSEPVAFTAIRSDSRLSPSLRLALASAHTASKLATSVRYQSRPVGLICPDLLDKVRAWSEQDAMQLRRVAADVIGPVLHTTRQLAAQQGILPPSLPGIASLNIRVIRPNEALTDALLAVHRCSHN</sequence>